<dbReference type="SMART" id="SM00191">
    <property type="entry name" value="Int_alpha"/>
    <property type="match status" value="4"/>
</dbReference>
<evidence type="ECO:0000256" key="6">
    <source>
        <dbReference type="ARBA" id="ARBA00023037"/>
    </source>
</evidence>
<evidence type="ECO:0000256" key="5">
    <source>
        <dbReference type="ARBA" id="ARBA00022889"/>
    </source>
</evidence>
<evidence type="ECO:0000256" key="10">
    <source>
        <dbReference type="PROSITE-ProRule" id="PRU00803"/>
    </source>
</evidence>
<feature type="repeat" description="FG-GAP" evidence="10">
    <location>
        <begin position="366"/>
        <end position="422"/>
    </location>
</feature>
<feature type="signal peptide" evidence="11">
    <location>
        <begin position="1"/>
        <end position="21"/>
    </location>
</feature>
<dbReference type="GO" id="GO:0007160">
    <property type="term" value="P:cell-matrix adhesion"/>
    <property type="evidence" value="ECO:0007669"/>
    <property type="project" value="TreeGrafter"/>
</dbReference>
<dbReference type="InterPro" id="IPR028994">
    <property type="entry name" value="Integrin_alpha_N"/>
</dbReference>
<dbReference type="AlphaFoldDB" id="A0AAD7YNW5"/>
<feature type="repeat" description="FG-GAP" evidence="10">
    <location>
        <begin position="301"/>
        <end position="362"/>
    </location>
</feature>
<dbReference type="SUPFAM" id="SSF69179">
    <property type="entry name" value="Integrin domains"/>
    <property type="match status" value="1"/>
</dbReference>
<dbReference type="Proteomes" id="UP001231518">
    <property type="component" value="Chromosome 15"/>
</dbReference>
<keyword evidence="8 11" id="KW-0675">Receptor</keyword>
<dbReference type="Pfam" id="PF01839">
    <property type="entry name" value="FG-GAP"/>
    <property type="match status" value="1"/>
</dbReference>
<dbReference type="InterPro" id="IPR000413">
    <property type="entry name" value="Integrin_alpha"/>
</dbReference>
<keyword evidence="11" id="KW-1133">Transmembrane helix</keyword>
<dbReference type="PANTHER" id="PTHR23220">
    <property type="entry name" value="INTEGRIN ALPHA"/>
    <property type="match status" value="1"/>
</dbReference>
<evidence type="ECO:0000313" key="12">
    <source>
        <dbReference type="EMBL" id="KAJ8722463.1"/>
    </source>
</evidence>
<reference evidence="12" key="1">
    <citation type="submission" date="2023-03" db="EMBL/GenBank/DDBJ databases">
        <title>Chromosome-level genomes of two armyworms, Mythimna separata and Mythimna loreyi, provide insights into the biosynthesis and reception of sex pheromones.</title>
        <authorList>
            <person name="Zhao H."/>
        </authorList>
    </citation>
    <scope>NUCLEOTIDE SEQUENCE</scope>
    <source>
        <strain evidence="12">BeijingLab</strain>
        <tissue evidence="12">Pupa</tissue>
    </source>
</reference>
<dbReference type="GO" id="GO:0033627">
    <property type="term" value="P:cell adhesion mediated by integrin"/>
    <property type="evidence" value="ECO:0007669"/>
    <property type="project" value="TreeGrafter"/>
</dbReference>
<evidence type="ECO:0000256" key="9">
    <source>
        <dbReference type="ARBA" id="ARBA00023180"/>
    </source>
</evidence>
<dbReference type="SUPFAM" id="SSF69318">
    <property type="entry name" value="Integrin alpha N-terminal domain"/>
    <property type="match status" value="1"/>
</dbReference>
<evidence type="ECO:0000256" key="3">
    <source>
        <dbReference type="ARBA" id="ARBA00022729"/>
    </source>
</evidence>
<dbReference type="GO" id="GO:0007229">
    <property type="term" value="P:integrin-mediated signaling pathway"/>
    <property type="evidence" value="ECO:0007669"/>
    <property type="project" value="UniProtKB-KW"/>
</dbReference>
<keyword evidence="9" id="KW-0325">Glycoprotein</keyword>
<keyword evidence="13" id="KW-1185">Reference proteome</keyword>
<evidence type="ECO:0000256" key="11">
    <source>
        <dbReference type="RuleBase" id="RU003762"/>
    </source>
</evidence>
<keyword evidence="5 11" id="KW-0130">Cell adhesion</keyword>
<dbReference type="GO" id="GO:0008305">
    <property type="term" value="C:integrin complex"/>
    <property type="evidence" value="ECO:0007669"/>
    <property type="project" value="InterPro"/>
</dbReference>
<dbReference type="PROSITE" id="PS51470">
    <property type="entry name" value="FG_GAP"/>
    <property type="match status" value="2"/>
</dbReference>
<dbReference type="InterPro" id="IPR013519">
    <property type="entry name" value="Int_alpha_beta-p"/>
</dbReference>
<dbReference type="Gene3D" id="1.20.5.930">
    <property type="entry name" value="Bicelle-embedded integrin alpha(iib) transmembrane segment"/>
    <property type="match status" value="1"/>
</dbReference>
<keyword evidence="3 11" id="KW-0732">Signal</keyword>
<gene>
    <name evidence="12" type="ORF">PYW07_003643</name>
</gene>
<evidence type="ECO:0000256" key="7">
    <source>
        <dbReference type="ARBA" id="ARBA00023136"/>
    </source>
</evidence>
<dbReference type="PROSITE" id="PS00242">
    <property type="entry name" value="INTEGRIN_ALPHA"/>
    <property type="match status" value="1"/>
</dbReference>
<evidence type="ECO:0000256" key="1">
    <source>
        <dbReference type="ARBA" id="ARBA00004479"/>
    </source>
</evidence>
<dbReference type="GO" id="GO:0009897">
    <property type="term" value="C:external side of plasma membrane"/>
    <property type="evidence" value="ECO:0007669"/>
    <property type="project" value="TreeGrafter"/>
</dbReference>
<keyword evidence="11" id="KW-0812">Transmembrane</keyword>
<comment type="caution">
    <text evidence="12">The sequence shown here is derived from an EMBL/GenBank/DDBJ whole genome shotgun (WGS) entry which is preliminary data.</text>
</comment>
<dbReference type="InterPro" id="IPR032695">
    <property type="entry name" value="Integrin_dom_sf"/>
</dbReference>
<dbReference type="InterPro" id="IPR013517">
    <property type="entry name" value="FG-GAP"/>
</dbReference>
<dbReference type="GO" id="GO:0007157">
    <property type="term" value="P:heterophilic cell-cell adhesion via plasma membrane cell adhesion molecules"/>
    <property type="evidence" value="ECO:0007669"/>
    <property type="project" value="UniProtKB-ARBA"/>
</dbReference>
<organism evidence="12 13">
    <name type="scientific">Mythimna separata</name>
    <name type="common">Oriental armyworm</name>
    <name type="synonym">Pseudaletia separata</name>
    <dbReference type="NCBI Taxonomy" id="271217"/>
    <lineage>
        <taxon>Eukaryota</taxon>
        <taxon>Metazoa</taxon>
        <taxon>Ecdysozoa</taxon>
        <taxon>Arthropoda</taxon>
        <taxon>Hexapoda</taxon>
        <taxon>Insecta</taxon>
        <taxon>Pterygota</taxon>
        <taxon>Neoptera</taxon>
        <taxon>Endopterygota</taxon>
        <taxon>Lepidoptera</taxon>
        <taxon>Glossata</taxon>
        <taxon>Ditrysia</taxon>
        <taxon>Noctuoidea</taxon>
        <taxon>Noctuidae</taxon>
        <taxon>Noctuinae</taxon>
        <taxon>Hadenini</taxon>
        <taxon>Mythimna</taxon>
    </lineage>
</organism>
<dbReference type="InterPro" id="IPR018184">
    <property type="entry name" value="Integrin_alpha_C_CS"/>
</dbReference>
<proteinExistence type="inferred from homology"/>
<evidence type="ECO:0000256" key="2">
    <source>
        <dbReference type="ARBA" id="ARBA00008054"/>
    </source>
</evidence>
<evidence type="ECO:0000313" key="13">
    <source>
        <dbReference type="Proteomes" id="UP001231518"/>
    </source>
</evidence>
<accession>A0AAD7YNW5</accession>
<feature type="transmembrane region" description="Helical" evidence="11">
    <location>
        <begin position="908"/>
        <end position="930"/>
    </location>
</feature>
<comment type="subcellular location">
    <subcellularLocation>
        <location evidence="1 11">Membrane</location>
        <topology evidence="1 11">Single-pass type I membrane protein</topology>
    </subcellularLocation>
</comment>
<comment type="similarity">
    <text evidence="2 11">Belongs to the integrin alpha chain family.</text>
</comment>
<keyword evidence="7 11" id="KW-0472">Membrane</keyword>
<evidence type="ECO:0000256" key="4">
    <source>
        <dbReference type="ARBA" id="ARBA00022737"/>
    </source>
</evidence>
<dbReference type="PANTHER" id="PTHR23220:SF122">
    <property type="entry name" value="INTEGRIN ALPHA-PS1"/>
    <property type="match status" value="1"/>
</dbReference>
<protein>
    <submittedName>
        <fullName evidence="12">Uncharacterized protein</fullName>
    </submittedName>
</protein>
<dbReference type="Gene3D" id="2.130.10.130">
    <property type="entry name" value="Integrin alpha, N-terminal"/>
    <property type="match status" value="1"/>
</dbReference>
<feature type="chain" id="PRO_5041774522" evidence="11">
    <location>
        <begin position="22"/>
        <end position="996"/>
    </location>
</feature>
<keyword evidence="4" id="KW-0677">Repeat</keyword>
<dbReference type="GO" id="GO:0005178">
    <property type="term" value="F:integrin binding"/>
    <property type="evidence" value="ECO:0007669"/>
    <property type="project" value="TreeGrafter"/>
</dbReference>
<sequence>MRGRKMLAVLTFLQALQCAFAMFFHEPSSVLIQGVEAENYTEFGFAMAYISDYKILVVGAPNATKIGTLFKCETEMAEAKNTISCSEQNIDYLDTDYKIDRFPDQRFHLGASIVATSEYFFTCAPLWTTDVKARDTKYKSVIIEDSYGTCFIQNDTETYRYQGLLEYYIKSNDRKKGFRPIRNPLNVERFAGGTGWSTLIDEENDLLLIAKSSLNGDFSYVPASKPTTDVKSLADQDIYLKYLPKYWNIGFGLTAGKFFSNQTVYAFSMLEKNMEGLISFLKYSYGRLSMLATSIAETKRGNFVKVESHAVGAMFGNTMSSADLNFDNFDELLVGAPTQSEDECYECGALHIYTGGDMHTINEPYRLRTIFGTEEFGRFGSAIAAKDMDGDDKLELIVSAPYENNGRGTIYILSGDEIYHTLMESEEFKSIQLSDLMQTQKIKKESSRTLGFSLQIIDDVDGNGCDELAVGAPAASSVLIFKCVRKVNVEISTRLLGRPLVREQDANFTVEVCASVQYPSKPDEIIGNVTFENTITTNRAAVVLQPSVVIDISCDSCSDHTLKYCENVTVVLNDKEKGNYIFNTTAHLQNLYLTDPNMTEFNRSWVEASRDSKLDSTLVVHRQCSGDDCKAQLSSKLQWSGSNPYLLGSTAKENVTITVQNDGNASYSACVWLKVFGASVGTVGCGNFSNGYKCYLPTPLKRGTNYSINLELIMSEPKNVQLSLRVEVNIHENCDQGNVTNKNQLKIPYLLTLDGLFDEGDTHGFNITDKQIMDQATVYDHHEFVIRNNGSITWQDAKFSVSMDKKPFINSFHISTAGCGIDDDKNSKFIIYHCKLDLLPNKTTLIIGTTEILAGQLSSYHNGDKIEVEYRSLLNLADAGNRVPNLNITKSVTTITIQEELSISSKKWLIALIAGIIALILLAILTYVLYRLGFFKRKQKQLIVKQETERRKSVRRHTHASAMDGPMEGIDVIDDNAFEEARPVTAKDNVGLVQDD</sequence>
<evidence type="ECO:0000256" key="8">
    <source>
        <dbReference type="ARBA" id="ARBA00023170"/>
    </source>
</evidence>
<keyword evidence="6 11" id="KW-0401">Integrin</keyword>
<name>A0AAD7YNW5_MYTSE</name>
<dbReference type="EMBL" id="JARGEI010000012">
    <property type="protein sequence ID" value="KAJ8722463.1"/>
    <property type="molecule type" value="Genomic_DNA"/>
</dbReference>
<dbReference type="PRINTS" id="PR01185">
    <property type="entry name" value="INTEGRINA"/>
</dbReference>
<dbReference type="Gene3D" id="2.60.40.1510">
    <property type="entry name" value="ntegrin, alpha v. Chain A, domain 3"/>
    <property type="match status" value="1"/>
</dbReference>